<protein>
    <submittedName>
        <fullName evidence="1">Uncharacterized protein</fullName>
    </submittedName>
</protein>
<comment type="caution">
    <text evidence="1">The sequence shown here is derived from an EMBL/GenBank/DDBJ whole genome shotgun (WGS) entry which is preliminary data.</text>
</comment>
<dbReference type="PATRIC" id="fig|665952.3.peg.462"/>
<dbReference type="Proteomes" id="UP000011747">
    <property type="component" value="Unassembled WGS sequence"/>
</dbReference>
<keyword evidence="2" id="KW-1185">Reference proteome</keyword>
<dbReference type="HOGENOM" id="CLU_2116137_0_0_9"/>
<sequence length="114" mass="13284">MSFVDIPNSTQEIRGDIPMSFVDIPNSTPEIRGIIYDIFATYNIILLDRKREPVLNKIREEYKYLKLPDVDDEEIKIKLSSLFENEWGISLEEVIKGCKKDGIFSEIIKCLEEK</sequence>
<evidence type="ECO:0000313" key="2">
    <source>
        <dbReference type="Proteomes" id="UP000011747"/>
    </source>
</evidence>
<name>G9QHQ7_9BACI</name>
<evidence type="ECO:0000313" key="1">
    <source>
        <dbReference type="EMBL" id="EHL79330.1"/>
    </source>
</evidence>
<reference evidence="1 2" key="1">
    <citation type="submission" date="2011-09" db="EMBL/GenBank/DDBJ databases">
        <title>The Genome Sequence of Bacillus smithii 7_3_47FAA.</title>
        <authorList>
            <consortium name="The Broad Institute Genome Sequencing Platform"/>
            <person name="Earl A."/>
            <person name="Ward D."/>
            <person name="Feldgarden M."/>
            <person name="Gevers D."/>
            <person name="Daigneault M."/>
            <person name="Strauss J."/>
            <person name="Allen-Vercoe E."/>
            <person name="Young S.K."/>
            <person name="Zeng Q."/>
            <person name="Gargeya S."/>
            <person name="Fitzgerald M."/>
            <person name="Haas B."/>
            <person name="Abouelleil A."/>
            <person name="Alvarado L."/>
            <person name="Arachchi H.M."/>
            <person name="Berlin A."/>
            <person name="Brown A."/>
            <person name="Chapman S.B."/>
            <person name="Chen Z."/>
            <person name="Dunbar C."/>
            <person name="Freedman E."/>
            <person name="Gearin G."/>
            <person name="Goldberg J."/>
            <person name="Griggs A."/>
            <person name="Gujja S."/>
            <person name="Heiman D."/>
            <person name="Howarth C."/>
            <person name="Larson L."/>
            <person name="Lui A."/>
            <person name="MacDonald P.J.P."/>
            <person name="Montmayeur A."/>
            <person name="Murphy C."/>
            <person name="Neiman D."/>
            <person name="Pearson M."/>
            <person name="Priest M."/>
            <person name="Roberts A."/>
            <person name="Saif S."/>
            <person name="Shea T."/>
            <person name="Shenoy N."/>
            <person name="Sisk P."/>
            <person name="Stolte C."/>
            <person name="Sykes S."/>
            <person name="Wortman J."/>
            <person name="Nusbaum C."/>
            <person name="Birren B."/>
        </authorList>
    </citation>
    <scope>NUCLEOTIDE SEQUENCE [LARGE SCALE GENOMIC DNA]</scope>
    <source>
        <strain evidence="1 2">7_3_47FAA</strain>
    </source>
</reference>
<dbReference type="AlphaFoldDB" id="G9QHQ7"/>
<accession>G9QHQ7</accession>
<dbReference type="EMBL" id="ACWF01000018">
    <property type="protein sequence ID" value="EHL79330.1"/>
    <property type="molecule type" value="Genomic_DNA"/>
</dbReference>
<organism evidence="1 2">
    <name type="scientific">Bacillus smithii 7_3_47FAA</name>
    <dbReference type="NCBI Taxonomy" id="665952"/>
    <lineage>
        <taxon>Bacteria</taxon>
        <taxon>Bacillati</taxon>
        <taxon>Bacillota</taxon>
        <taxon>Bacilli</taxon>
        <taxon>Bacillales</taxon>
        <taxon>Bacillaceae</taxon>
        <taxon>Bacillus</taxon>
    </lineage>
</organism>
<proteinExistence type="predicted"/>
<gene>
    <name evidence="1" type="ORF">HMPREF1015_03116</name>
</gene>